<dbReference type="Proteomes" id="UP000515135">
    <property type="component" value="Unplaced"/>
</dbReference>
<dbReference type="InterPro" id="IPR026906">
    <property type="entry name" value="LRR_5"/>
</dbReference>
<evidence type="ECO:0000259" key="7">
    <source>
        <dbReference type="PROSITE" id="PS50835"/>
    </source>
</evidence>
<accession>A0A6P4Y8Q7</accession>
<dbReference type="FunFam" id="3.80.10.10:FF:001164">
    <property type="entry name" value="GH01279p"/>
    <property type="match status" value="1"/>
</dbReference>
<gene>
    <name evidence="9" type="primary">LOC109467364</name>
</gene>
<dbReference type="GeneID" id="109467364"/>
<evidence type="ECO:0000256" key="6">
    <source>
        <dbReference type="SAM" id="SignalP"/>
    </source>
</evidence>
<evidence type="ECO:0000256" key="5">
    <source>
        <dbReference type="ARBA" id="ARBA00023180"/>
    </source>
</evidence>
<keyword evidence="3" id="KW-0677">Repeat</keyword>
<dbReference type="GO" id="GO:0031012">
    <property type="term" value="C:extracellular matrix"/>
    <property type="evidence" value="ECO:0007669"/>
    <property type="project" value="TreeGrafter"/>
</dbReference>
<dbReference type="InterPro" id="IPR003598">
    <property type="entry name" value="Ig_sub2"/>
</dbReference>
<dbReference type="KEGG" id="bbel:109467364"/>
<dbReference type="InterPro" id="IPR000483">
    <property type="entry name" value="Cys-rich_flank_reg_C"/>
</dbReference>
<dbReference type="InterPro" id="IPR050328">
    <property type="entry name" value="Dev_Immune_Receptor"/>
</dbReference>
<evidence type="ECO:0000256" key="2">
    <source>
        <dbReference type="ARBA" id="ARBA00022729"/>
    </source>
</evidence>
<dbReference type="SMART" id="SM00409">
    <property type="entry name" value="IG"/>
    <property type="match status" value="1"/>
</dbReference>
<keyword evidence="8" id="KW-1185">Reference proteome</keyword>
<dbReference type="Pfam" id="PF13855">
    <property type="entry name" value="LRR_8"/>
    <property type="match status" value="5"/>
</dbReference>
<feature type="domain" description="Ig-like" evidence="7">
    <location>
        <begin position="677"/>
        <end position="770"/>
    </location>
</feature>
<evidence type="ECO:0000256" key="3">
    <source>
        <dbReference type="ARBA" id="ARBA00022737"/>
    </source>
</evidence>
<dbReference type="InterPro" id="IPR001611">
    <property type="entry name" value="Leu-rich_rpt"/>
</dbReference>
<dbReference type="AlphaFoldDB" id="A0A6P4Y8Q7"/>
<dbReference type="PANTHER" id="PTHR24373:SF370">
    <property type="entry name" value="FISH-LIPS, ISOFORM E"/>
    <property type="match status" value="1"/>
</dbReference>
<protein>
    <submittedName>
        <fullName evidence="9">Leucine-rich repeat-containing protein 15-like</fullName>
    </submittedName>
</protein>
<name>A0A6P4Y8Q7_BRABE</name>
<keyword evidence="1" id="KW-0433">Leucine-rich repeat</keyword>
<dbReference type="PROSITE" id="PS50835">
    <property type="entry name" value="IG_LIKE"/>
    <property type="match status" value="1"/>
</dbReference>
<organism evidence="8 9">
    <name type="scientific">Branchiostoma belcheri</name>
    <name type="common">Amphioxus</name>
    <dbReference type="NCBI Taxonomy" id="7741"/>
    <lineage>
        <taxon>Eukaryota</taxon>
        <taxon>Metazoa</taxon>
        <taxon>Chordata</taxon>
        <taxon>Cephalochordata</taxon>
        <taxon>Leptocardii</taxon>
        <taxon>Amphioxiformes</taxon>
        <taxon>Branchiostomatidae</taxon>
        <taxon>Branchiostoma</taxon>
    </lineage>
</organism>
<dbReference type="SMART" id="SM00408">
    <property type="entry name" value="IGc2"/>
    <property type="match status" value="1"/>
</dbReference>
<dbReference type="InterPro" id="IPR036179">
    <property type="entry name" value="Ig-like_dom_sf"/>
</dbReference>
<evidence type="ECO:0000313" key="8">
    <source>
        <dbReference type="Proteomes" id="UP000515135"/>
    </source>
</evidence>
<dbReference type="InterPro" id="IPR032675">
    <property type="entry name" value="LRR_dom_sf"/>
</dbReference>
<dbReference type="Gene3D" id="3.80.10.10">
    <property type="entry name" value="Ribonuclease Inhibitor"/>
    <property type="match status" value="4"/>
</dbReference>
<feature type="chain" id="PRO_5028190504" evidence="6">
    <location>
        <begin position="25"/>
        <end position="772"/>
    </location>
</feature>
<dbReference type="InterPro" id="IPR007110">
    <property type="entry name" value="Ig-like_dom"/>
</dbReference>
<evidence type="ECO:0000256" key="4">
    <source>
        <dbReference type="ARBA" id="ARBA00023157"/>
    </source>
</evidence>
<dbReference type="Gene3D" id="2.60.40.10">
    <property type="entry name" value="Immunoglobulins"/>
    <property type="match status" value="1"/>
</dbReference>
<keyword evidence="4" id="KW-1015">Disulfide bond</keyword>
<dbReference type="PRINTS" id="PR00019">
    <property type="entry name" value="LEURICHRPT"/>
</dbReference>
<dbReference type="Pfam" id="PF07679">
    <property type="entry name" value="I-set"/>
    <property type="match status" value="1"/>
</dbReference>
<dbReference type="GO" id="GO:0005615">
    <property type="term" value="C:extracellular space"/>
    <property type="evidence" value="ECO:0007669"/>
    <property type="project" value="TreeGrafter"/>
</dbReference>
<dbReference type="InterPro" id="IPR013783">
    <property type="entry name" value="Ig-like_fold"/>
</dbReference>
<feature type="signal peptide" evidence="6">
    <location>
        <begin position="1"/>
        <end position="24"/>
    </location>
</feature>
<keyword evidence="5" id="KW-0325">Glycoprotein</keyword>
<dbReference type="OrthoDB" id="5789657at2759"/>
<sequence length="772" mass="83879">MAATWGVLVTFALVTFVLFQTTGAACPKGCLCQPTTTHPFLVTCTGGNIMNIPSNLPPNITSLTLTSTGITEVRATDLKGLTRLTRLLLPSNKISTIESGALDDLAHLEFFDISGNALTALPSGLFKNCPILMQLNMGSNQISTLSESDLSGLTHLEFLDLGDNQITSIGARVFQDLDNLNRLGLSGNNLTDLDSTLFEYTPKLFSLDLSDNQITKISKSLFSNAKHLNQIVLSNNMISMIEDGAFEASNLNTLNIQLNNNQLTSITKNTFKTGGKEGISSLTLNDNKIATIEAGSFDHAKFLRTLDLSHNELTTVPAGLMSESVSLSLVSFEFNKLQSFPKGVFGTTTRVETLNLANNQLTEVGDGALDVYYLQEVDLSYNMLSEISFSGLKNVQTISLNNNKLKAPPTGLSDAAFLMTLDLYDNDMDEIPAHAFEGLERLSRLNLANTLNVNGTLNAQAFCNLPSLQSLVLDEDHLQSVPSEALNCLSNLTSLTLSYNQIKNITTDFGKSANLSALFLKGNGVSMVPTNMLMSYVNLSRIDMSSNLITHLSSNSFPNTKLTTLVLDGNRISFIESGAFVGLSSLETVNLANNQASYLPGNIFSGFKNLSKVSLDNNPWACDCLMKDFARWLNMSDPMLEIEVECRSPSKYFGKKLRDLDVDELTCDDCKPQTSAPKIDQSGGQVQGTVGKDTVLTCNVTACPQAEIFWTIPQSPGVELSKYSYQYNKFRVNYEDGSLTVADTMASDAGEYHCKALNGLGSDSKDVQLTVM</sequence>
<dbReference type="InterPro" id="IPR013098">
    <property type="entry name" value="Ig_I-set"/>
</dbReference>
<dbReference type="SUPFAM" id="SSF48726">
    <property type="entry name" value="Immunoglobulin"/>
    <property type="match status" value="1"/>
</dbReference>
<reference evidence="9" key="1">
    <citation type="submission" date="2025-08" db="UniProtKB">
        <authorList>
            <consortium name="RefSeq"/>
        </authorList>
    </citation>
    <scope>IDENTIFICATION</scope>
    <source>
        <tissue evidence="9">Gonad</tissue>
    </source>
</reference>
<dbReference type="SUPFAM" id="SSF52058">
    <property type="entry name" value="L domain-like"/>
    <property type="match status" value="2"/>
</dbReference>
<dbReference type="SMART" id="SM00082">
    <property type="entry name" value="LRRCT"/>
    <property type="match status" value="1"/>
</dbReference>
<evidence type="ECO:0000256" key="1">
    <source>
        <dbReference type="ARBA" id="ARBA00022614"/>
    </source>
</evidence>
<dbReference type="RefSeq" id="XP_019620863.1">
    <property type="nucleotide sequence ID" value="XM_019765304.1"/>
</dbReference>
<dbReference type="Pfam" id="PF13306">
    <property type="entry name" value="LRR_5"/>
    <property type="match status" value="1"/>
</dbReference>
<evidence type="ECO:0000313" key="9">
    <source>
        <dbReference type="RefSeq" id="XP_019620863.1"/>
    </source>
</evidence>
<proteinExistence type="predicted"/>
<keyword evidence="2 6" id="KW-0732">Signal</keyword>
<dbReference type="FunFam" id="3.80.10.10:FF:000770">
    <property type="entry name" value="Uncharacterized protein"/>
    <property type="match status" value="1"/>
</dbReference>
<dbReference type="SMART" id="SM00365">
    <property type="entry name" value="LRR_SD22"/>
    <property type="match status" value="6"/>
</dbReference>
<dbReference type="SMART" id="SM00369">
    <property type="entry name" value="LRR_TYP"/>
    <property type="match status" value="18"/>
</dbReference>
<dbReference type="PANTHER" id="PTHR24373">
    <property type="entry name" value="SLIT RELATED LEUCINE-RICH REPEAT NEURONAL PROTEIN"/>
    <property type="match status" value="1"/>
</dbReference>
<dbReference type="InterPro" id="IPR003599">
    <property type="entry name" value="Ig_sub"/>
</dbReference>
<dbReference type="PROSITE" id="PS51450">
    <property type="entry name" value="LRR"/>
    <property type="match status" value="5"/>
</dbReference>
<dbReference type="InterPro" id="IPR003591">
    <property type="entry name" value="Leu-rich_rpt_typical-subtyp"/>
</dbReference>